<comment type="caution">
    <text evidence="1">The sequence shown here is derived from an EMBL/GenBank/DDBJ whole genome shotgun (WGS) entry which is preliminary data.</text>
</comment>
<dbReference type="Gene3D" id="3.40.50.1240">
    <property type="entry name" value="Phosphoglycerate mutase-like"/>
    <property type="match status" value="1"/>
</dbReference>
<evidence type="ECO:0000313" key="1">
    <source>
        <dbReference type="EMBL" id="MBD1386336.1"/>
    </source>
</evidence>
<dbReference type="EMBL" id="JACWMW010000003">
    <property type="protein sequence ID" value="MBD1386336.1"/>
    <property type="molecule type" value="Genomic_DNA"/>
</dbReference>
<dbReference type="InterPro" id="IPR029033">
    <property type="entry name" value="His_PPase_superfam"/>
</dbReference>
<protein>
    <submittedName>
        <fullName evidence="1">Histidine phosphatase family protein</fullName>
    </submittedName>
</protein>
<accession>A0ABR7X6Z8</accession>
<dbReference type="Pfam" id="PF00300">
    <property type="entry name" value="His_Phos_1"/>
    <property type="match status" value="1"/>
</dbReference>
<dbReference type="PANTHER" id="PTHR47623">
    <property type="entry name" value="OS09G0287300 PROTEIN"/>
    <property type="match status" value="1"/>
</dbReference>
<proteinExistence type="predicted"/>
<keyword evidence="2" id="KW-1185">Reference proteome</keyword>
<name>A0ABR7X6Z8_9SPHI</name>
<dbReference type="PANTHER" id="PTHR47623:SF1">
    <property type="entry name" value="OS09G0287300 PROTEIN"/>
    <property type="match status" value="1"/>
</dbReference>
<dbReference type="InterPro" id="IPR013078">
    <property type="entry name" value="His_Pase_superF_clade-1"/>
</dbReference>
<dbReference type="CDD" id="cd07067">
    <property type="entry name" value="HP_PGM_like"/>
    <property type="match status" value="1"/>
</dbReference>
<reference evidence="1 2" key="1">
    <citation type="submission" date="2020-09" db="EMBL/GenBank/DDBJ databases">
        <title>Novel species of Mucilaginibacter isolated from a glacier on the Tibetan Plateau.</title>
        <authorList>
            <person name="Liu Q."/>
            <person name="Xin Y.-H."/>
        </authorList>
    </citation>
    <scope>NUCLEOTIDE SEQUENCE [LARGE SCALE GENOMIC DNA]</scope>
    <source>
        <strain evidence="1 2">CGMCC 1.13878</strain>
    </source>
</reference>
<dbReference type="SUPFAM" id="SSF53254">
    <property type="entry name" value="Phosphoglycerate mutase-like"/>
    <property type="match status" value="1"/>
</dbReference>
<evidence type="ECO:0000313" key="2">
    <source>
        <dbReference type="Proteomes" id="UP000618754"/>
    </source>
</evidence>
<gene>
    <name evidence="1" type="ORF">IDJ75_13710</name>
</gene>
<sequence>MKKLLLIRHAKATHETGYADFERPLTDKGFKQCELMASRLIAEGIKPQIIVASPALRTLSTANVFTQETGLPKAITNKDIYDASENALLKVIYNLPEEHDFIALVGHNPGISQVLYYLSGAVKDVPPCSVAVIEFDADSWNELHEHAGKLTHYDTPKD</sequence>
<organism evidence="1 2">
    <name type="scientific">Mucilaginibacter rigui</name>
    <dbReference type="NCBI Taxonomy" id="534635"/>
    <lineage>
        <taxon>Bacteria</taxon>
        <taxon>Pseudomonadati</taxon>
        <taxon>Bacteroidota</taxon>
        <taxon>Sphingobacteriia</taxon>
        <taxon>Sphingobacteriales</taxon>
        <taxon>Sphingobacteriaceae</taxon>
        <taxon>Mucilaginibacter</taxon>
    </lineage>
</organism>
<dbReference type="Proteomes" id="UP000618754">
    <property type="component" value="Unassembled WGS sequence"/>
</dbReference>
<dbReference type="RefSeq" id="WP_191176198.1">
    <property type="nucleotide sequence ID" value="NZ_JACWMW010000003.1"/>
</dbReference>